<evidence type="ECO:0000256" key="5">
    <source>
        <dbReference type="ARBA" id="ARBA00022759"/>
    </source>
</evidence>
<dbReference type="RefSeq" id="XP_070855070.1">
    <property type="nucleotide sequence ID" value="XM_070998969.1"/>
</dbReference>
<proteinExistence type="predicted"/>
<dbReference type="InterPro" id="IPR021109">
    <property type="entry name" value="Peptidase_aspartic_dom_sf"/>
</dbReference>
<evidence type="ECO:0000256" key="7">
    <source>
        <dbReference type="ARBA" id="ARBA00022918"/>
    </source>
</evidence>
<dbReference type="CDD" id="cd09274">
    <property type="entry name" value="RNase_HI_RT_Ty3"/>
    <property type="match status" value="1"/>
</dbReference>
<feature type="compositionally biased region" description="Low complexity" evidence="8">
    <location>
        <begin position="790"/>
        <end position="814"/>
    </location>
</feature>
<evidence type="ECO:0000256" key="6">
    <source>
        <dbReference type="ARBA" id="ARBA00022801"/>
    </source>
</evidence>
<keyword evidence="2" id="KW-0808">Transferase</keyword>
<dbReference type="Pfam" id="PF13975">
    <property type="entry name" value="gag-asp_proteas"/>
    <property type="match status" value="1"/>
</dbReference>
<evidence type="ECO:0000256" key="3">
    <source>
        <dbReference type="ARBA" id="ARBA00022695"/>
    </source>
</evidence>
<keyword evidence="6" id="KW-0378">Hydrolase</keyword>
<keyword evidence="4" id="KW-0540">Nuclease</keyword>
<organism evidence="10 11">
    <name type="scientific">Drosophila suzukii</name>
    <name type="common">Spotted-wing drosophila fruit fly</name>
    <dbReference type="NCBI Taxonomy" id="28584"/>
    <lineage>
        <taxon>Eukaryota</taxon>
        <taxon>Metazoa</taxon>
        <taxon>Ecdysozoa</taxon>
        <taxon>Arthropoda</taxon>
        <taxon>Hexapoda</taxon>
        <taxon>Insecta</taxon>
        <taxon>Pterygota</taxon>
        <taxon>Neoptera</taxon>
        <taxon>Endopterygota</taxon>
        <taxon>Diptera</taxon>
        <taxon>Brachycera</taxon>
        <taxon>Muscomorpha</taxon>
        <taxon>Ephydroidea</taxon>
        <taxon>Drosophilidae</taxon>
        <taxon>Drosophila</taxon>
        <taxon>Sophophora</taxon>
    </lineage>
</organism>
<accession>A0ABM4TYL4</accession>
<gene>
    <name evidence="11" type="primary">LOC139354734</name>
</gene>
<evidence type="ECO:0000313" key="11">
    <source>
        <dbReference type="RefSeq" id="XP_070855070.1"/>
    </source>
</evidence>
<keyword evidence="3" id="KW-0548">Nucleotidyltransferase</keyword>
<dbReference type="Proteomes" id="UP001652628">
    <property type="component" value="Unplaced"/>
</dbReference>
<feature type="compositionally biased region" description="Polar residues" evidence="8">
    <location>
        <begin position="817"/>
        <end position="832"/>
    </location>
</feature>
<dbReference type="CDD" id="cd00303">
    <property type="entry name" value="retropepsin_like"/>
    <property type="match status" value="1"/>
</dbReference>
<dbReference type="InterPro" id="IPR043502">
    <property type="entry name" value="DNA/RNA_pol_sf"/>
</dbReference>
<dbReference type="Pfam" id="PF17917">
    <property type="entry name" value="RT_RNaseH"/>
    <property type="match status" value="1"/>
</dbReference>
<sequence>MPKPTADVLLGLLETKHPYHRLLPPDGKRPGSPPTSGARGDPLGAPPSLDSPLRLAGGRIVANVTIEGQPFSATIDTGASRSFVSEAIAKRLDSGRNSREVHSRISLADGSQKEVTKALRAQVGLNDRQIGLTLLVLPTILDEVILGIDFLCAISATLICGQVCLQLAPPATRKEPVRRHRGNLHHHGEQVRPTTAGGRRHGKGEEPVSTPLHERPVGHHNGGNSHTQTSHLTWAWGTTTEYRCISASARKHNPFRSHCPHGHLATVAEDPTRLQVTEEPHAEETAHFLQGELQLFDKQSGPTEIAEHTITLRDNKPLKQRYYPKNPAMQSIINQQLDELLRDDRIEPSRSPHSAPLVLVRKKTGDMRMCVDYRQLNAHSIPDAYPLPRINHILERLRNALFISTLDLKNGYWQIPMAEGSRECTAFTVPGRGLFHWKVMPFGLHSAPATFKRALNSVIGPDMEPHAFAYLDDIIVIGATWEEHARNLREVFRRLREAKFRLNQGNCKFFQKKLVYLGHLISEEGIRTDPDKIAAIQGLRPPTKVKELRCYLGIASWYRRLVQDFASIVQPMSRLLRKGAKWSWEEPQQQAFETLKARLTAAPVLACPNFEYKFQLQTDATEENYSTTEKECLAIVWATRKLRCYLEGYQFDVITDHLALKWLNSIDNPTGRIARWALELQQYQFTVLYRKGKYNVVADALSRQPLGMLQLLAKHGTQCKWIQQRPQRHPRPTHSPTSGYHRAPSSRATAVPTERSPHRSALPRVSRATGSAHPRVHQERPTISATAHQPRSPSAIRSASLSSAHRAASAPSVAFSAHQQRPSSGVSAQQAPSAAPTERQSPRPQQRRRSPAALTERQRERQPQPHRSATASRKQHLPCARRITPLVAPSAQSRH</sequence>
<evidence type="ECO:0000256" key="8">
    <source>
        <dbReference type="SAM" id="MobiDB-lite"/>
    </source>
</evidence>
<dbReference type="PANTHER" id="PTHR37984:SF5">
    <property type="entry name" value="PROTEIN NYNRIN-LIKE"/>
    <property type="match status" value="1"/>
</dbReference>
<dbReference type="InterPro" id="IPR043128">
    <property type="entry name" value="Rev_trsase/Diguanyl_cyclase"/>
</dbReference>
<dbReference type="InterPro" id="IPR050951">
    <property type="entry name" value="Retrovirus_Pol_polyprotein"/>
</dbReference>
<dbReference type="GeneID" id="139354734"/>
<dbReference type="SUPFAM" id="SSF56672">
    <property type="entry name" value="DNA/RNA polymerases"/>
    <property type="match status" value="1"/>
</dbReference>
<dbReference type="PROSITE" id="PS00141">
    <property type="entry name" value="ASP_PROTEASE"/>
    <property type="match status" value="1"/>
</dbReference>
<keyword evidence="7" id="KW-0695">RNA-directed DNA polymerase</keyword>
<keyword evidence="10" id="KW-1185">Reference proteome</keyword>
<dbReference type="InterPro" id="IPR001969">
    <property type="entry name" value="Aspartic_peptidase_AS"/>
</dbReference>
<feature type="domain" description="Reverse transcriptase" evidence="9">
    <location>
        <begin position="341"/>
        <end position="521"/>
    </location>
</feature>
<evidence type="ECO:0000256" key="4">
    <source>
        <dbReference type="ARBA" id="ARBA00022722"/>
    </source>
</evidence>
<dbReference type="Gene3D" id="3.30.70.270">
    <property type="match status" value="2"/>
</dbReference>
<evidence type="ECO:0000256" key="1">
    <source>
        <dbReference type="ARBA" id="ARBA00012493"/>
    </source>
</evidence>
<evidence type="ECO:0000256" key="2">
    <source>
        <dbReference type="ARBA" id="ARBA00022679"/>
    </source>
</evidence>
<protein>
    <recommendedName>
        <fullName evidence="1">RNA-directed DNA polymerase</fullName>
        <ecNumber evidence="1">2.7.7.49</ecNumber>
    </recommendedName>
</protein>
<dbReference type="Pfam" id="PF00078">
    <property type="entry name" value="RVT_1"/>
    <property type="match status" value="1"/>
</dbReference>
<dbReference type="Gene3D" id="2.40.70.10">
    <property type="entry name" value="Acid Proteases"/>
    <property type="match status" value="1"/>
</dbReference>
<dbReference type="Gene3D" id="3.10.10.10">
    <property type="entry name" value="HIV Type 1 Reverse Transcriptase, subunit A, domain 1"/>
    <property type="match status" value="1"/>
</dbReference>
<dbReference type="SUPFAM" id="SSF50630">
    <property type="entry name" value="Acid proteases"/>
    <property type="match status" value="1"/>
</dbReference>
<feature type="region of interest" description="Disordered" evidence="8">
    <location>
        <begin position="18"/>
        <end position="50"/>
    </location>
</feature>
<feature type="region of interest" description="Disordered" evidence="8">
    <location>
        <begin position="721"/>
        <end position="895"/>
    </location>
</feature>
<dbReference type="PROSITE" id="PS50878">
    <property type="entry name" value="RT_POL"/>
    <property type="match status" value="1"/>
</dbReference>
<dbReference type="CDD" id="cd01647">
    <property type="entry name" value="RT_LTR"/>
    <property type="match status" value="1"/>
</dbReference>
<name>A0ABM4TYL4_DROSZ</name>
<feature type="region of interest" description="Disordered" evidence="8">
    <location>
        <begin position="180"/>
        <end position="228"/>
    </location>
</feature>
<dbReference type="EC" id="2.7.7.49" evidence="1"/>
<reference evidence="11" key="1">
    <citation type="submission" date="2025-08" db="UniProtKB">
        <authorList>
            <consortium name="RefSeq"/>
        </authorList>
    </citation>
    <scope>IDENTIFICATION</scope>
</reference>
<evidence type="ECO:0000313" key="10">
    <source>
        <dbReference type="Proteomes" id="UP001652628"/>
    </source>
</evidence>
<dbReference type="InterPro" id="IPR041373">
    <property type="entry name" value="RT_RNaseH"/>
</dbReference>
<dbReference type="PANTHER" id="PTHR37984">
    <property type="entry name" value="PROTEIN CBG26694"/>
    <property type="match status" value="1"/>
</dbReference>
<keyword evidence="5" id="KW-0255">Endonuclease</keyword>
<evidence type="ECO:0000259" key="9">
    <source>
        <dbReference type="PROSITE" id="PS50878"/>
    </source>
</evidence>
<dbReference type="InterPro" id="IPR000477">
    <property type="entry name" value="RT_dom"/>
</dbReference>